<proteinExistence type="predicted"/>
<feature type="region of interest" description="Disordered" evidence="1">
    <location>
        <begin position="591"/>
        <end position="612"/>
    </location>
</feature>
<dbReference type="KEGG" id="pbv:AR543_07115"/>
<dbReference type="EMBL" id="CP013023">
    <property type="protein sequence ID" value="ANF95797.1"/>
    <property type="molecule type" value="Genomic_DNA"/>
</dbReference>
<dbReference type="InterPro" id="IPR007505">
    <property type="entry name" value="PDDEXK_7"/>
</dbReference>
<dbReference type="Pfam" id="PF09823">
    <property type="entry name" value="DUF2357"/>
    <property type="match status" value="1"/>
</dbReference>
<feature type="compositionally biased region" description="Basic and acidic residues" evidence="1">
    <location>
        <begin position="594"/>
        <end position="610"/>
    </location>
</feature>
<dbReference type="OrthoDB" id="11970at2"/>
<dbReference type="RefSeq" id="WP_060533070.1">
    <property type="nucleotide sequence ID" value="NZ_CP013023.1"/>
</dbReference>
<feature type="domain" description="DUF2357" evidence="2">
    <location>
        <begin position="127"/>
        <end position="410"/>
    </location>
</feature>
<dbReference type="Proteomes" id="UP000078148">
    <property type="component" value="Chromosome"/>
</dbReference>
<accession>A0A172ZET7</accession>
<evidence type="ECO:0000313" key="3">
    <source>
        <dbReference type="EMBL" id="ANF95797.1"/>
    </source>
</evidence>
<evidence type="ECO:0000259" key="2">
    <source>
        <dbReference type="Pfam" id="PF09823"/>
    </source>
</evidence>
<organism evidence="3 4">
    <name type="scientific">Paenibacillus bovis</name>
    <dbReference type="NCBI Taxonomy" id="1616788"/>
    <lineage>
        <taxon>Bacteria</taxon>
        <taxon>Bacillati</taxon>
        <taxon>Bacillota</taxon>
        <taxon>Bacilli</taxon>
        <taxon>Bacillales</taxon>
        <taxon>Paenibacillaceae</taxon>
        <taxon>Paenibacillus</taxon>
    </lineage>
</organism>
<dbReference type="AlphaFoldDB" id="A0A172ZET7"/>
<name>A0A172ZET7_9BACL</name>
<protein>
    <recommendedName>
        <fullName evidence="2">DUF2357 domain-containing protein</fullName>
    </recommendedName>
</protein>
<evidence type="ECO:0000313" key="4">
    <source>
        <dbReference type="Proteomes" id="UP000078148"/>
    </source>
</evidence>
<evidence type="ECO:0000256" key="1">
    <source>
        <dbReference type="SAM" id="MobiDB-lite"/>
    </source>
</evidence>
<dbReference type="InterPro" id="IPR018633">
    <property type="entry name" value="DUF2357"/>
</dbReference>
<reference evidence="4" key="1">
    <citation type="submission" date="2015-10" db="EMBL/GenBank/DDBJ databases">
        <title>Genome of Paenibacillus bovis sp. nov.</title>
        <authorList>
            <person name="Wu Z."/>
            <person name="Gao C."/>
            <person name="Liu Z."/>
            <person name="Zheng H."/>
        </authorList>
    </citation>
    <scope>NUCLEOTIDE SEQUENCE [LARGE SCALE GENOMIC DNA]</scope>
    <source>
        <strain evidence="4">BD3526</strain>
    </source>
</reference>
<sequence length="883" mass="103288">MNLNKSVNLLEIQTSIGSIYLQGKPYHPAVETLQLHREKGQWVDAHLKCTSLTSDIEVQSVQVFSPVEGELVAWSAGADVLPCFYEQQNYEFVYERAEDTSLPVTFYHDNQYLREAVTPKGKRLLSGMLNFRNEVGFTELELRSNGQRLLLIELEIFPSKLDYKQDYVALLHEVNEQVYNLSFDFLKRTYQSVSLRDSEHQSLSEFFSIISHLFGQMEKAMERISIQPHHQMNREQELRNAALVKKASRRNTTYLARHPQHLEKLQRPSLERENGQGIGSRHLNEQLQADPSRRGALSINGEDYRPLRLLDTVKHLSYDTAENRMLRWMLERILSRLHRLRDQYAQLNRPQNYRSRTYDEQFVRRVDGMISRMERMLSANWLQQLSPMRSMSLSLVMQMAPGYREMYRYYLTLLKGLSIQSDLLRLSMKEISELYEYWCFLKLNELLSRKYQLVRQNVIRLNHSGLFVTLDRGQRSRMEYVNPRSGETFVLYYNSAPDRQGTPTLPQRPDNVLSLRKVDAGQEKEYSFIFDAKYKLNVAEEGSAYRASYGQPGPQEEDINTMHRYRDAIVHGVNEQDSSVFDPVTAIEQGAAEEESKTPFYNKDKAEHDPGAATADLGEDTISLRIRYERSMYGAYVLFPYGNEEEYRQHHFYKSVRRINVGALPFLPNATTLVEEFLDELIQDSPEKAYERSTTPRGTEEYYANKLVTRNMIVGSVRGPEQVELALTHGFYHVPLKNFTNSQVITQLEYVAMYQSKRKFGPLGQAGIHYYGRITGWQIMQRRDITEIPSDERRDDQLYVKFTVERWQERNEPITLGGQGIYTLLYTSKYIFDRAHELAELRLESEEDLRQWREKRRQGQVKVVLDNEYVDLAQRVIDVSVEE</sequence>
<keyword evidence="4" id="KW-1185">Reference proteome</keyword>
<dbReference type="REBASE" id="131825">
    <property type="entry name" value="Psp3526McrB2P"/>
</dbReference>
<dbReference type="STRING" id="1616788.AR543_07115"/>
<feature type="region of interest" description="Disordered" evidence="1">
    <location>
        <begin position="269"/>
        <end position="297"/>
    </location>
</feature>
<reference evidence="3 4" key="2">
    <citation type="journal article" date="2016" name="Int. J. Syst. Evol. Microbiol.">
        <title>Paenibacillus bovis sp. nov., isolated from raw yak (Bos grunniens) milk.</title>
        <authorList>
            <person name="Gao C."/>
            <person name="Han J."/>
            <person name="Liu Z."/>
            <person name="Xu X."/>
            <person name="Hang F."/>
            <person name="Wu Z."/>
        </authorList>
    </citation>
    <scope>NUCLEOTIDE SEQUENCE [LARGE SCALE GENOMIC DNA]</scope>
    <source>
        <strain evidence="3 4">BD3526</strain>
    </source>
</reference>
<gene>
    <name evidence="3" type="ORF">AR543_07115</name>
</gene>
<dbReference type="Pfam" id="PF04411">
    <property type="entry name" value="PDDEXK_7"/>
    <property type="match status" value="1"/>
</dbReference>